<accession>A0A0C3QJF3</accession>
<dbReference type="InterPro" id="IPR051339">
    <property type="entry name" value="DnaJ_subfamily_B"/>
</dbReference>
<evidence type="ECO:0000313" key="4">
    <source>
        <dbReference type="Proteomes" id="UP000054248"/>
    </source>
</evidence>
<name>A0A0C3QJF3_9AGAM</name>
<dbReference type="AlphaFoldDB" id="A0A0C3QJF3"/>
<dbReference type="GO" id="GO:0006413">
    <property type="term" value="P:translational initiation"/>
    <property type="evidence" value="ECO:0007669"/>
    <property type="project" value="TreeGrafter"/>
</dbReference>
<dbReference type="GO" id="GO:0005829">
    <property type="term" value="C:cytosol"/>
    <property type="evidence" value="ECO:0007669"/>
    <property type="project" value="TreeGrafter"/>
</dbReference>
<dbReference type="InterPro" id="IPR002939">
    <property type="entry name" value="DnaJ_C"/>
</dbReference>
<reference evidence="4" key="2">
    <citation type="submission" date="2015-01" db="EMBL/GenBank/DDBJ databases">
        <title>Evolutionary Origins and Diversification of the Mycorrhizal Mutualists.</title>
        <authorList>
            <consortium name="DOE Joint Genome Institute"/>
            <consortium name="Mycorrhizal Genomics Consortium"/>
            <person name="Kohler A."/>
            <person name="Kuo A."/>
            <person name="Nagy L.G."/>
            <person name="Floudas D."/>
            <person name="Copeland A."/>
            <person name="Barry K.W."/>
            <person name="Cichocki N."/>
            <person name="Veneault-Fourrey C."/>
            <person name="LaButti K."/>
            <person name="Lindquist E.A."/>
            <person name="Lipzen A."/>
            <person name="Lundell T."/>
            <person name="Morin E."/>
            <person name="Murat C."/>
            <person name="Riley R."/>
            <person name="Ohm R."/>
            <person name="Sun H."/>
            <person name="Tunlid A."/>
            <person name="Henrissat B."/>
            <person name="Grigoriev I.V."/>
            <person name="Hibbett D.S."/>
            <person name="Martin F."/>
        </authorList>
    </citation>
    <scope>NUCLEOTIDE SEQUENCE [LARGE SCALE GENOMIC DNA]</scope>
    <source>
        <strain evidence="4">MUT 4182</strain>
    </source>
</reference>
<feature type="domain" description="Chaperone DnaJ C-terminal" evidence="2">
    <location>
        <begin position="8"/>
        <end position="162"/>
    </location>
</feature>
<gene>
    <name evidence="3" type="ORF">M407DRAFT_74632</name>
</gene>
<dbReference type="STRING" id="1051891.A0A0C3QJF3"/>
<dbReference type="InterPro" id="IPR008971">
    <property type="entry name" value="HSP40/DnaJ_pept-bd"/>
</dbReference>
<keyword evidence="4" id="KW-1185">Reference proteome</keyword>
<dbReference type="GO" id="GO:0051082">
    <property type="term" value="F:unfolded protein binding"/>
    <property type="evidence" value="ECO:0007669"/>
    <property type="project" value="InterPro"/>
</dbReference>
<evidence type="ECO:0000259" key="2">
    <source>
        <dbReference type="Pfam" id="PF01556"/>
    </source>
</evidence>
<protein>
    <recommendedName>
        <fullName evidence="2">Chaperone DnaJ C-terminal domain-containing protein</fullName>
    </recommendedName>
</protein>
<evidence type="ECO:0000313" key="3">
    <source>
        <dbReference type="EMBL" id="KIO26294.1"/>
    </source>
</evidence>
<dbReference type="PANTHER" id="PTHR24078">
    <property type="entry name" value="DNAJ HOMOLOG SUBFAMILY C MEMBER"/>
    <property type="match status" value="1"/>
</dbReference>
<dbReference type="PANTHER" id="PTHR24078:SF553">
    <property type="entry name" value="DNAJ HOMOLOG SUBFAMILY B MEMBER 5"/>
    <property type="match status" value="1"/>
</dbReference>
<dbReference type="GO" id="GO:0051087">
    <property type="term" value="F:protein-folding chaperone binding"/>
    <property type="evidence" value="ECO:0007669"/>
    <property type="project" value="TreeGrafter"/>
</dbReference>
<reference evidence="3 4" key="1">
    <citation type="submission" date="2014-04" db="EMBL/GenBank/DDBJ databases">
        <authorList>
            <consortium name="DOE Joint Genome Institute"/>
            <person name="Kuo A."/>
            <person name="Girlanda M."/>
            <person name="Perotto S."/>
            <person name="Kohler A."/>
            <person name="Nagy L.G."/>
            <person name="Floudas D."/>
            <person name="Copeland A."/>
            <person name="Barry K.W."/>
            <person name="Cichocki N."/>
            <person name="Veneault-Fourrey C."/>
            <person name="LaButti K."/>
            <person name="Lindquist E.A."/>
            <person name="Lipzen A."/>
            <person name="Lundell T."/>
            <person name="Morin E."/>
            <person name="Murat C."/>
            <person name="Sun H."/>
            <person name="Tunlid A."/>
            <person name="Henrissat B."/>
            <person name="Grigoriev I.V."/>
            <person name="Hibbett D.S."/>
            <person name="Martin F."/>
            <person name="Nordberg H.P."/>
            <person name="Cantor M.N."/>
            <person name="Hua S.X."/>
        </authorList>
    </citation>
    <scope>NUCLEOTIDE SEQUENCE [LARGE SCALE GENOMIC DNA]</scope>
    <source>
        <strain evidence="3 4">MUT 4182</strain>
    </source>
</reference>
<dbReference type="OrthoDB" id="10250354at2759"/>
<sequence length="162" mass="18251">SLPTEWAYPLSLTLEELFKGGTYTYRITTRLLSGKPKTREVRVNVMPGWATGTRINFPNAGHECAPGIFQNMVFVVQQVDHKRFTRREGGNLEYDQDISLLEARKTNGTRAPRKVVGLDGKVIEFYPPRGAIWHGQETVIKGEGMHKRSKGKVVGRGDLIVR</sequence>
<dbReference type="Pfam" id="PF01556">
    <property type="entry name" value="DnaJ_C"/>
    <property type="match status" value="1"/>
</dbReference>
<feature type="non-terminal residue" evidence="3">
    <location>
        <position position="1"/>
    </location>
</feature>
<dbReference type="EMBL" id="KN823026">
    <property type="protein sequence ID" value="KIO26294.1"/>
    <property type="molecule type" value="Genomic_DNA"/>
</dbReference>
<evidence type="ECO:0000256" key="1">
    <source>
        <dbReference type="ARBA" id="ARBA00023186"/>
    </source>
</evidence>
<keyword evidence="1" id="KW-0143">Chaperone</keyword>
<dbReference type="Gene3D" id="2.60.260.20">
    <property type="entry name" value="Urease metallochaperone UreE, N-terminal domain"/>
    <property type="match status" value="2"/>
</dbReference>
<dbReference type="Proteomes" id="UP000054248">
    <property type="component" value="Unassembled WGS sequence"/>
</dbReference>
<dbReference type="GO" id="GO:0006457">
    <property type="term" value="P:protein folding"/>
    <property type="evidence" value="ECO:0007669"/>
    <property type="project" value="InterPro"/>
</dbReference>
<dbReference type="HOGENOM" id="CLU_017633_6_3_1"/>
<organism evidence="3 4">
    <name type="scientific">Tulasnella calospora MUT 4182</name>
    <dbReference type="NCBI Taxonomy" id="1051891"/>
    <lineage>
        <taxon>Eukaryota</taxon>
        <taxon>Fungi</taxon>
        <taxon>Dikarya</taxon>
        <taxon>Basidiomycota</taxon>
        <taxon>Agaricomycotina</taxon>
        <taxon>Agaricomycetes</taxon>
        <taxon>Cantharellales</taxon>
        <taxon>Tulasnellaceae</taxon>
        <taxon>Tulasnella</taxon>
    </lineage>
</organism>
<dbReference type="SUPFAM" id="SSF49493">
    <property type="entry name" value="HSP40/DnaJ peptide-binding domain"/>
    <property type="match status" value="2"/>
</dbReference>
<proteinExistence type="predicted"/>